<organism evidence="2 3">
    <name type="scientific">Portunus trituberculatus</name>
    <name type="common">Swimming crab</name>
    <name type="synonym">Neptunus trituberculatus</name>
    <dbReference type="NCBI Taxonomy" id="210409"/>
    <lineage>
        <taxon>Eukaryota</taxon>
        <taxon>Metazoa</taxon>
        <taxon>Ecdysozoa</taxon>
        <taxon>Arthropoda</taxon>
        <taxon>Crustacea</taxon>
        <taxon>Multicrustacea</taxon>
        <taxon>Malacostraca</taxon>
        <taxon>Eumalacostraca</taxon>
        <taxon>Eucarida</taxon>
        <taxon>Decapoda</taxon>
        <taxon>Pleocyemata</taxon>
        <taxon>Brachyura</taxon>
        <taxon>Eubrachyura</taxon>
        <taxon>Portunoidea</taxon>
        <taxon>Portunidae</taxon>
        <taxon>Portuninae</taxon>
        <taxon>Portunus</taxon>
    </lineage>
</organism>
<dbReference type="EMBL" id="VSRR010023352">
    <property type="protein sequence ID" value="MPC65415.1"/>
    <property type="molecule type" value="Genomic_DNA"/>
</dbReference>
<sequence length="110" mass="11590">MGLSPIPGSPGQYHRALLPGVPHCAPSASGPAAGCRLPPPPTALRPGRATCPLPPLWGIFLIPLPCEALLALRGLMLVCVCVCVCVCVSLLLLLLLLWLNVFLYCLIRSV</sequence>
<evidence type="ECO:0000313" key="2">
    <source>
        <dbReference type="EMBL" id="MPC65415.1"/>
    </source>
</evidence>
<keyword evidence="1" id="KW-0812">Transmembrane</keyword>
<comment type="caution">
    <text evidence="2">The sequence shown here is derived from an EMBL/GenBank/DDBJ whole genome shotgun (WGS) entry which is preliminary data.</text>
</comment>
<protein>
    <submittedName>
        <fullName evidence="2">Uncharacterized protein</fullName>
    </submittedName>
</protein>
<accession>A0A5B7H702</accession>
<dbReference type="Proteomes" id="UP000324222">
    <property type="component" value="Unassembled WGS sequence"/>
</dbReference>
<evidence type="ECO:0000313" key="3">
    <source>
        <dbReference type="Proteomes" id="UP000324222"/>
    </source>
</evidence>
<reference evidence="2 3" key="1">
    <citation type="submission" date="2019-05" db="EMBL/GenBank/DDBJ databases">
        <title>Another draft genome of Portunus trituberculatus and its Hox gene families provides insights of decapod evolution.</title>
        <authorList>
            <person name="Jeong J.-H."/>
            <person name="Song I."/>
            <person name="Kim S."/>
            <person name="Choi T."/>
            <person name="Kim D."/>
            <person name="Ryu S."/>
            <person name="Kim W."/>
        </authorList>
    </citation>
    <scope>NUCLEOTIDE SEQUENCE [LARGE SCALE GENOMIC DNA]</scope>
    <source>
        <tissue evidence="2">Muscle</tissue>
    </source>
</reference>
<keyword evidence="1" id="KW-1133">Transmembrane helix</keyword>
<keyword evidence="3" id="KW-1185">Reference proteome</keyword>
<name>A0A5B7H702_PORTR</name>
<dbReference type="AlphaFoldDB" id="A0A5B7H702"/>
<gene>
    <name evidence="2" type="ORF">E2C01_059549</name>
</gene>
<keyword evidence="1" id="KW-0472">Membrane</keyword>
<proteinExistence type="predicted"/>
<feature type="transmembrane region" description="Helical" evidence="1">
    <location>
        <begin position="74"/>
        <end position="107"/>
    </location>
</feature>
<evidence type="ECO:0000256" key="1">
    <source>
        <dbReference type="SAM" id="Phobius"/>
    </source>
</evidence>